<keyword evidence="2" id="KW-1185">Reference proteome</keyword>
<proteinExistence type="predicted"/>
<reference evidence="2" key="1">
    <citation type="journal article" date="2019" name="Int. J. Syst. Evol. Microbiol.">
        <title>The Global Catalogue of Microorganisms (GCM) 10K type strain sequencing project: providing services to taxonomists for standard genome sequencing and annotation.</title>
        <authorList>
            <consortium name="The Broad Institute Genomics Platform"/>
            <consortium name="The Broad Institute Genome Sequencing Center for Infectious Disease"/>
            <person name="Wu L."/>
            <person name="Ma J."/>
        </authorList>
    </citation>
    <scope>NUCLEOTIDE SEQUENCE [LARGE SCALE GENOMIC DNA]</scope>
    <source>
        <strain evidence="2">CECT 8979</strain>
    </source>
</reference>
<protein>
    <submittedName>
        <fullName evidence="1">Adenylosuccinate lyase</fullName>
    </submittedName>
</protein>
<gene>
    <name evidence="1" type="ORF">ACFOSX_09270</name>
</gene>
<organism evidence="1 2">
    <name type="scientific">Winogradskyella maritima</name>
    <dbReference type="NCBI Taxonomy" id="1517766"/>
    <lineage>
        <taxon>Bacteria</taxon>
        <taxon>Pseudomonadati</taxon>
        <taxon>Bacteroidota</taxon>
        <taxon>Flavobacteriia</taxon>
        <taxon>Flavobacteriales</taxon>
        <taxon>Flavobacteriaceae</taxon>
        <taxon>Winogradskyella</taxon>
    </lineage>
</organism>
<dbReference type="GO" id="GO:0016829">
    <property type="term" value="F:lyase activity"/>
    <property type="evidence" value="ECO:0007669"/>
    <property type="project" value="UniProtKB-KW"/>
</dbReference>
<comment type="caution">
    <text evidence="1">The sequence shown here is derived from an EMBL/GenBank/DDBJ whole genome shotgun (WGS) entry which is preliminary data.</text>
</comment>
<evidence type="ECO:0000313" key="2">
    <source>
        <dbReference type="Proteomes" id="UP001595812"/>
    </source>
</evidence>
<accession>A0ABV8AIE8</accession>
<sequence>MTNFKIRKYKNTVTEAELYEALNYVNHSREKRSYYAQMILNNLELVAPLLNILFTVDDKVSCRAAWVFEYACSADISISHRHLDYFTENINRVHLDPAVRPVAKVCELLIANHYKAKAVTPNVLSLDHRERITEACFDWMISDQKVAVKAYSMSTLYQLGREFDWIHPELLIILERDFAKESAAFKARARHIIKRLKSKR</sequence>
<evidence type="ECO:0000313" key="1">
    <source>
        <dbReference type="EMBL" id="MFC3877420.1"/>
    </source>
</evidence>
<dbReference type="EMBL" id="JBHSAT010000004">
    <property type="protein sequence ID" value="MFC3877420.1"/>
    <property type="molecule type" value="Genomic_DNA"/>
</dbReference>
<name>A0ABV8AIE8_9FLAO</name>
<dbReference type="Proteomes" id="UP001595812">
    <property type="component" value="Unassembled WGS sequence"/>
</dbReference>
<dbReference type="RefSeq" id="WP_386099673.1">
    <property type="nucleotide sequence ID" value="NZ_JBHSAT010000004.1"/>
</dbReference>
<keyword evidence="1" id="KW-0456">Lyase</keyword>